<dbReference type="RefSeq" id="WP_090730257.1">
    <property type="nucleotide sequence ID" value="NZ_FNYO01000012.1"/>
</dbReference>
<name>A0A1H6RST0_9GAMM</name>
<dbReference type="InterPro" id="IPR016181">
    <property type="entry name" value="Acyl_CoA_acyltransferase"/>
</dbReference>
<accession>A0A1H6RST0</accession>
<dbReference type="Proteomes" id="UP000199250">
    <property type="component" value="Unassembled WGS sequence"/>
</dbReference>
<dbReference type="InterPro" id="IPR038740">
    <property type="entry name" value="BioF2-like_GNAT_dom"/>
</dbReference>
<dbReference type="SUPFAM" id="SSF55729">
    <property type="entry name" value="Acyl-CoA N-acyltransferases (Nat)"/>
    <property type="match status" value="1"/>
</dbReference>
<dbReference type="Pfam" id="PF13480">
    <property type="entry name" value="Acetyltransf_6"/>
    <property type="match status" value="1"/>
</dbReference>
<evidence type="ECO:0000313" key="4">
    <source>
        <dbReference type="Proteomes" id="UP000199005"/>
    </source>
</evidence>
<dbReference type="GO" id="GO:0016740">
    <property type="term" value="F:transferase activity"/>
    <property type="evidence" value="ECO:0007669"/>
    <property type="project" value="UniProtKB-KW"/>
</dbReference>
<evidence type="ECO:0000259" key="1">
    <source>
        <dbReference type="Pfam" id="PF13480"/>
    </source>
</evidence>
<reference evidence="4 5" key="1">
    <citation type="submission" date="2016-10" db="EMBL/GenBank/DDBJ databases">
        <authorList>
            <person name="de Groot N.N."/>
        </authorList>
    </citation>
    <scope>NUCLEOTIDE SEQUENCE [LARGE SCALE GENOMIC DNA]</scope>
    <source>
        <strain evidence="3 4">DSM 1041</strain>
        <strain evidence="2 5">DSM 373</strain>
    </source>
</reference>
<organism evidence="2 5">
    <name type="scientific">Azotobacter beijerinckii</name>
    <dbReference type="NCBI Taxonomy" id="170623"/>
    <lineage>
        <taxon>Bacteria</taxon>
        <taxon>Pseudomonadati</taxon>
        <taxon>Pseudomonadota</taxon>
        <taxon>Gammaproteobacteria</taxon>
        <taxon>Pseudomonadales</taxon>
        <taxon>Pseudomonadaceae</taxon>
        <taxon>Azotobacter</taxon>
    </lineage>
</organism>
<evidence type="ECO:0000313" key="3">
    <source>
        <dbReference type="EMBL" id="SEI61583.1"/>
    </source>
</evidence>
<proteinExistence type="predicted"/>
<gene>
    <name evidence="2" type="ORF">SAMN04244572_00871</name>
    <name evidence="3" type="ORF">SAMN04244579_01372</name>
</gene>
<keyword evidence="2" id="KW-0808">Transferase</keyword>
<dbReference type="OrthoDB" id="6984285at2"/>
<dbReference type="EMBL" id="FNYQ01000009">
    <property type="protein sequence ID" value="SEI56514.1"/>
    <property type="molecule type" value="Genomic_DNA"/>
</dbReference>
<evidence type="ECO:0000313" key="5">
    <source>
        <dbReference type="Proteomes" id="UP000199250"/>
    </source>
</evidence>
<sequence length="379" mass="42793">MDCRFQWSSTLSAADFPREAYARLRAQVPQATPFNHLGWLQAAERALEPGQTLHVLLAWTGSELRLCLPLVCARERRFGLRWTVLRHLGHPLSDRIALLCRLDEEGRRQTRAAIHRRLPHALLQLHELTAGGEQETLLEHWAAASSTHERRPSCRVPVHAIGEADRREPSGDLRYKLRRARKRAAACDARVRRLTPDGETIGAVLEAIGAVEQASWKGEQGVGIFSGAQRQQWMHQAFGALAAAGLVRVVLLEHQGRCISYRLGLLERGRLYDYNLAFLPEYAELGSGRLLLDEWVRWGLEDGWQWIDASRVSLQGSSHQLHERLTGEILQLRWSLYSWRPSGIALGLAHRFWSRLKARRSGIVARPAGSNGEQPCPAE</sequence>
<protein>
    <submittedName>
        <fullName evidence="2">Acetyltransferase involved in cellulose biosynthesis, CelD/BcsL family</fullName>
    </submittedName>
</protein>
<dbReference type="Gene3D" id="3.40.630.30">
    <property type="match status" value="1"/>
</dbReference>
<evidence type="ECO:0000313" key="2">
    <source>
        <dbReference type="EMBL" id="SEI56514.1"/>
    </source>
</evidence>
<dbReference type="Proteomes" id="UP000199005">
    <property type="component" value="Unassembled WGS sequence"/>
</dbReference>
<dbReference type="STRING" id="170623.SAMN04244579_01372"/>
<dbReference type="EMBL" id="FNYO01000012">
    <property type="protein sequence ID" value="SEI61583.1"/>
    <property type="molecule type" value="Genomic_DNA"/>
</dbReference>
<dbReference type="AlphaFoldDB" id="A0A1H6RST0"/>
<feature type="domain" description="BioF2-like acetyltransferase" evidence="1">
    <location>
        <begin position="173"/>
        <end position="309"/>
    </location>
</feature>